<reference evidence="1" key="1">
    <citation type="submission" date="2019-09" db="EMBL/GenBank/DDBJ databases">
        <title>Characterisation of the sponge microbiome using genome-centric metagenomics.</title>
        <authorList>
            <person name="Engelberts J.P."/>
            <person name="Robbins S.J."/>
            <person name="De Goeij J.M."/>
            <person name="Aranda M."/>
            <person name="Bell S.C."/>
            <person name="Webster N.S."/>
        </authorList>
    </citation>
    <scope>NUCLEOTIDE SEQUENCE</scope>
    <source>
        <strain evidence="1">SB0675_bin_29</strain>
    </source>
</reference>
<evidence type="ECO:0000313" key="1">
    <source>
        <dbReference type="EMBL" id="MYH62454.1"/>
    </source>
</evidence>
<proteinExistence type="predicted"/>
<accession>A0A6B1G8M6</accession>
<comment type="caution">
    <text evidence="1">The sequence shown here is derived from an EMBL/GenBank/DDBJ whole genome shotgun (WGS) entry which is preliminary data.</text>
</comment>
<gene>
    <name evidence="1" type="ORF">F4148_12095</name>
</gene>
<name>A0A6B1G8M6_9CHLR</name>
<dbReference type="EMBL" id="VYDA01000435">
    <property type="protein sequence ID" value="MYH62454.1"/>
    <property type="molecule type" value="Genomic_DNA"/>
</dbReference>
<sequence>MSDYSTDFARRAMADLAFKDIDGYYYIIDVKSHRVSTKFNMPNLTSVERLARLYEDDMNYFVLLMVQYDLRGAQAEFSAVHFVPIEFLSWDCLTVGALGWGQIQIVNSNNIILNRQSSRKQWMLQLCEVMLEFYPEEIEKIGGRVRRFEEIKAYWLDK</sequence>
<organism evidence="1">
    <name type="scientific">Caldilineaceae bacterium SB0675_bin_29</name>
    <dbReference type="NCBI Taxonomy" id="2605266"/>
    <lineage>
        <taxon>Bacteria</taxon>
        <taxon>Bacillati</taxon>
        <taxon>Chloroflexota</taxon>
        <taxon>Caldilineae</taxon>
        <taxon>Caldilineales</taxon>
        <taxon>Caldilineaceae</taxon>
    </lineage>
</organism>
<dbReference type="AlphaFoldDB" id="A0A6B1G8M6"/>
<protein>
    <submittedName>
        <fullName evidence="1">Uncharacterized protein</fullName>
    </submittedName>
</protein>